<organism evidence="1 2">
    <name type="scientific">Pedobacter montanisoli</name>
    <dbReference type="NCBI Taxonomy" id="2923277"/>
    <lineage>
        <taxon>Bacteria</taxon>
        <taxon>Pseudomonadati</taxon>
        <taxon>Bacteroidota</taxon>
        <taxon>Sphingobacteriia</taxon>
        <taxon>Sphingobacteriales</taxon>
        <taxon>Sphingobacteriaceae</taxon>
        <taxon>Pedobacter</taxon>
    </lineage>
</organism>
<evidence type="ECO:0008006" key="3">
    <source>
        <dbReference type="Google" id="ProtNLM"/>
    </source>
</evidence>
<dbReference type="PROSITE" id="PS51257">
    <property type="entry name" value="PROKAR_LIPOPROTEIN"/>
    <property type="match status" value="1"/>
</dbReference>
<name>A0ABT0A038_9SPHI</name>
<evidence type="ECO:0000313" key="1">
    <source>
        <dbReference type="EMBL" id="MCJ0743912.1"/>
    </source>
</evidence>
<dbReference type="RefSeq" id="WP_243363260.1">
    <property type="nucleotide sequence ID" value="NZ_JALGBH010000002.1"/>
</dbReference>
<proteinExistence type="predicted"/>
<accession>A0ABT0A038</accession>
<evidence type="ECO:0000313" key="2">
    <source>
        <dbReference type="Proteomes" id="UP001165460"/>
    </source>
</evidence>
<protein>
    <recommendedName>
        <fullName evidence="3">Lipoprotein</fullName>
    </recommendedName>
</protein>
<sequence length="175" mass="20240">MKTNKIIYLTFLIMACNSSNPESNKEELTTQTITSRVSVDVDTPPPILQSNFKNIHDWLNDICSHDQPKVEISKFEIGLIEGEDLKGNKEYMLHLIGTNTYNKANHSEIRNDFIPKNAYFKLPKEFAQNLSHNQILDKIIAELKDFTKSNTFEQSFLTNAKEIKFSRTNQIIWSK</sequence>
<keyword evidence="2" id="KW-1185">Reference proteome</keyword>
<dbReference type="EMBL" id="JALGBH010000002">
    <property type="protein sequence ID" value="MCJ0743912.1"/>
    <property type="molecule type" value="Genomic_DNA"/>
</dbReference>
<dbReference type="Proteomes" id="UP001165460">
    <property type="component" value="Unassembled WGS sequence"/>
</dbReference>
<comment type="caution">
    <text evidence="1">The sequence shown here is derived from an EMBL/GenBank/DDBJ whole genome shotgun (WGS) entry which is preliminary data.</text>
</comment>
<reference evidence="1" key="1">
    <citation type="submission" date="2022-03" db="EMBL/GenBank/DDBJ databases">
        <authorList>
            <person name="Woo C.Y."/>
        </authorList>
    </citation>
    <scope>NUCLEOTIDE SEQUENCE</scope>
    <source>
        <strain evidence="1">CYS-01</strain>
    </source>
</reference>
<gene>
    <name evidence="1" type="ORF">MMF97_14430</name>
</gene>